<dbReference type="KEGG" id="slb:AWJ20_85"/>
<feature type="domain" description="Cyclin-like" evidence="2">
    <location>
        <begin position="167"/>
        <end position="251"/>
    </location>
</feature>
<dbReference type="SUPFAM" id="SSF47954">
    <property type="entry name" value="Cyclin-like"/>
    <property type="match status" value="2"/>
</dbReference>
<organism evidence="3 4">
    <name type="scientific">Sugiyamaella lignohabitans</name>
    <dbReference type="NCBI Taxonomy" id="796027"/>
    <lineage>
        <taxon>Eukaryota</taxon>
        <taxon>Fungi</taxon>
        <taxon>Dikarya</taxon>
        <taxon>Ascomycota</taxon>
        <taxon>Saccharomycotina</taxon>
        <taxon>Dipodascomycetes</taxon>
        <taxon>Dipodascales</taxon>
        <taxon>Trichomonascaceae</taxon>
        <taxon>Sugiyamaella</taxon>
    </lineage>
</organism>
<evidence type="ECO:0000259" key="2">
    <source>
        <dbReference type="SMART" id="SM00385"/>
    </source>
</evidence>
<evidence type="ECO:0000256" key="1">
    <source>
        <dbReference type="RuleBase" id="RU000383"/>
    </source>
</evidence>
<dbReference type="InterPro" id="IPR006671">
    <property type="entry name" value="Cyclin_N"/>
</dbReference>
<name>A0A161HGF5_9ASCO</name>
<dbReference type="EMBL" id="CP014501">
    <property type="protein sequence ID" value="ANB11861.1"/>
    <property type="molecule type" value="Genomic_DNA"/>
</dbReference>
<protein>
    <recommendedName>
        <fullName evidence="2">Cyclin-like domain-containing protein</fullName>
    </recommendedName>
</protein>
<dbReference type="GO" id="GO:0016538">
    <property type="term" value="F:cyclin-dependent protein serine/threonine kinase regulator activity"/>
    <property type="evidence" value="ECO:0007669"/>
    <property type="project" value="InterPro"/>
</dbReference>
<dbReference type="Pfam" id="PF00134">
    <property type="entry name" value="Cyclin_N"/>
    <property type="match status" value="1"/>
</dbReference>
<keyword evidence="4" id="KW-1185">Reference proteome</keyword>
<reference evidence="3 4" key="1">
    <citation type="submission" date="2016-02" db="EMBL/GenBank/DDBJ databases">
        <title>Complete genome sequence and transcriptome regulation of the pentose utilising yeast Sugiyamaella lignohabitans.</title>
        <authorList>
            <person name="Bellasio M."/>
            <person name="Peymann A."/>
            <person name="Valli M."/>
            <person name="Sipitzky M."/>
            <person name="Graf A."/>
            <person name="Sauer M."/>
            <person name="Marx H."/>
            <person name="Mattanovich D."/>
        </authorList>
    </citation>
    <scope>NUCLEOTIDE SEQUENCE [LARGE SCALE GENOMIC DNA]</scope>
    <source>
        <strain evidence="3 4">CBS 10342</strain>
    </source>
</reference>
<dbReference type="GO" id="GO:0006357">
    <property type="term" value="P:regulation of transcription by RNA polymerase II"/>
    <property type="evidence" value="ECO:0007669"/>
    <property type="project" value="InterPro"/>
</dbReference>
<dbReference type="InterPro" id="IPR043198">
    <property type="entry name" value="Cyclin/Ssn8"/>
</dbReference>
<gene>
    <name evidence="3" type="ORF">AWJ20_85</name>
</gene>
<dbReference type="OrthoDB" id="10264655at2759"/>
<dbReference type="Gene3D" id="1.10.472.10">
    <property type="entry name" value="Cyclin-like"/>
    <property type="match status" value="2"/>
</dbReference>
<dbReference type="InterPro" id="IPR013763">
    <property type="entry name" value="Cyclin-like_dom"/>
</dbReference>
<sequence>MSADSTLYTNALATSDQLNSTKAVGHGTGKDSAFHNRFLTANFIQTAGIYLRLSQTVISRAIVLAQRFYTTTGLRDFPIHDVAAAVLLISSKLVSGHPIKPEQLCYVVQFLSLNGNLVFEHDVQTFSVPQTFDVIDTWKQISPTEMEVLAGLAFDTNVVLPYSLALSYIQVLSLHERAGSDIIKLTWSTINDGIRDSPFLTIVHQPNTIAVTSIILAATKLNVVVSDQVNWWDMFDVNSEDVGHSMALILEGKEYASYIRNQNSHTIDTNTKQNKIIK</sequence>
<feature type="domain" description="Cyclin-like" evidence="2">
    <location>
        <begin position="42"/>
        <end position="150"/>
    </location>
</feature>
<dbReference type="InterPro" id="IPR036915">
    <property type="entry name" value="Cyclin-like_sf"/>
</dbReference>
<evidence type="ECO:0000313" key="4">
    <source>
        <dbReference type="Proteomes" id="UP000189580"/>
    </source>
</evidence>
<dbReference type="PANTHER" id="PTHR10026">
    <property type="entry name" value="CYCLIN"/>
    <property type="match status" value="1"/>
</dbReference>
<comment type="similarity">
    <text evidence="1">Belongs to the cyclin family.</text>
</comment>
<proteinExistence type="inferred from homology"/>
<dbReference type="GeneID" id="30037927"/>
<dbReference type="AlphaFoldDB" id="A0A161HGF5"/>
<accession>A0A161HGF5</accession>
<evidence type="ECO:0000313" key="3">
    <source>
        <dbReference type="EMBL" id="ANB11861.1"/>
    </source>
</evidence>
<keyword evidence="1" id="KW-0195">Cyclin</keyword>
<dbReference type="Proteomes" id="UP000189580">
    <property type="component" value="Chromosome a"/>
</dbReference>
<dbReference type="RefSeq" id="XP_018734338.1">
    <property type="nucleotide sequence ID" value="XM_018882819.1"/>
</dbReference>
<dbReference type="SMART" id="SM00385">
    <property type="entry name" value="CYCLIN"/>
    <property type="match status" value="2"/>
</dbReference>